<feature type="binding site" evidence="5">
    <location>
        <begin position="154"/>
        <end position="161"/>
    </location>
    <ligand>
        <name>ADP</name>
        <dbReference type="ChEBI" id="CHEBI:456216"/>
    </ligand>
</feature>
<dbReference type="InterPro" id="IPR005177">
    <property type="entry name" value="Kinase-pyrophosphorylase"/>
</dbReference>
<keyword evidence="4 5" id="KW-0418">Kinase</keyword>
<evidence type="ECO:0000256" key="5">
    <source>
        <dbReference type="HAMAP-Rule" id="MF_01062"/>
    </source>
</evidence>
<dbReference type="Pfam" id="PF03618">
    <property type="entry name" value="Kinase-PPPase"/>
    <property type="match status" value="1"/>
</dbReference>
<comment type="catalytic activity">
    <reaction evidence="5">
        <text>[pyruvate, water dikinase]-phosphate + phosphate + H(+) = [pyruvate, water dikinase] + diphosphate</text>
        <dbReference type="Rhea" id="RHEA:48580"/>
        <dbReference type="Rhea" id="RHEA-COMP:11425"/>
        <dbReference type="Rhea" id="RHEA-COMP:11426"/>
        <dbReference type="ChEBI" id="CHEBI:15378"/>
        <dbReference type="ChEBI" id="CHEBI:33019"/>
        <dbReference type="ChEBI" id="CHEBI:43176"/>
        <dbReference type="ChEBI" id="CHEBI:43474"/>
        <dbReference type="ChEBI" id="CHEBI:68546"/>
        <dbReference type="EC" id="2.7.4.28"/>
    </reaction>
</comment>
<dbReference type="PANTHER" id="PTHR31756:SF3">
    <property type="entry name" value="PYRUVATE, PHOSPHATE DIKINASE REGULATORY PROTEIN 1, CHLOROPLASTIC"/>
    <property type="match status" value="1"/>
</dbReference>
<gene>
    <name evidence="6" type="ORF">HLB44_16370</name>
</gene>
<accession>A0ABX2EJ22</accession>
<dbReference type="HAMAP" id="MF_01062">
    <property type="entry name" value="PSRP"/>
    <property type="match status" value="1"/>
</dbReference>
<keyword evidence="2 5" id="KW-0808">Transferase</keyword>
<dbReference type="Proteomes" id="UP000737171">
    <property type="component" value="Unassembled WGS sequence"/>
</dbReference>
<keyword evidence="1 5" id="KW-0723">Serine/threonine-protein kinase</keyword>
<comment type="similarity">
    <text evidence="5">Belongs to the pyruvate, phosphate/water dikinase regulatory protein family. PSRP subfamily.</text>
</comment>
<dbReference type="RefSeq" id="WP_173124426.1">
    <property type="nucleotide sequence ID" value="NZ_JABRWJ010000005.1"/>
</dbReference>
<comment type="caution">
    <text evidence="6">The sequence shown here is derived from an EMBL/GenBank/DDBJ whole genome shotgun (WGS) entry which is preliminary data.</text>
</comment>
<comment type="function">
    <text evidence="5">Bifunctional serine/threonine kinase and phosphorylase involved in the regulation of the phosphoenolpyruvate synthase (PEPS) by catalyzing its phosphorylation/dephosphorylation.</text>
</comment>
<evidence type="ECO:0000256" key="1">
    <source>
        <dbReference type="ARBA" id="ARBA00022527"/>
    </source>
</evidence>
<dbReference type="EMBL" id="JABRWJ010000005">
    <property type="protein sequence ID" value="NRF68572.1"/>
    <property type="molecule type" value="Genomic_DNA"/>
</dbReference>
<keyword evidence="3 5" id="KW-0547">Nucleotide-binding</keyword>
<evidence type="ECO:0000256" key="2">
    <source>
        <dbReference type="ARBA" id="ARBA00022679"/>
    </source>
</evidence>
<name>A0ABX2EJ22_9BURK</name>
<organism evidence="6 7">
    <name type="scientific">Pseudaquabacterium terrae</name>
    <dbReference type="NCBI Taxonomy" id="2732868"/>
    <lineage>
        <taxon>Bacteria</taxon>
        <taxon>Pseudomonadati</taxon>
        <taxon>Pseudomonadota</taxon>
        <taxon>Betaproteobacteria</taxon>
        <taxon>Burkholderiales</taxon>
        <taxon>Sphaerotilaceae</taxon>
        <taxon>Pseudaquabacterium</taxon>
    </lineage>
</organism>
<dbReference type="NCBIfam" id="NF003742">
    <property type="entry name" value="PRK05339.1"/>
    <property type="match status" value="1"/>
</dbReference>
<dbReference type="InterPro" id="IPR026530">
    <property type="entry name" value="PSRP"/>
</dbReference>
<evidence type="ECO:0000313" key="7">
    <source>
        <dbReference type="Proteomes" id="UP000737171"/>
    </source>
</evidence>
<sequence>MPLRSVFFVSDGTGITAETFGNSILAQFAAKPRHVRRPFIDTIDKARAVVDEINGVAASEGKRPIVFITLVSDEVRDIVTSDNCRGLVLDMFRAFVEPLEAEFGIKSNHRVGRFSDAAKSSEYNDRIEAINFSLAHDDGQSARNLAQADVILLGVSRSGKTPTSLYLAMQHGIKAANYPLIPEDFERGKLPGSLSQHLAKCFGLTIDPERLRQIRNERRPDSKYASLDNCRYEVREAEAMMRRHGVSWLSSTHKSIEEIATTILRDIRPDRLIY</sequence>
<comment type="catalytic activity">
    <reaction evidence="5">
        <text>[pyruvate, water dikinase] + ADP = [pyruvate, water dikinase]-phosphate + AMP + H(+)</text>
        <dbReference type="Rhea" id="RHEA:46020"/>
        <dbReference type="Rhea" id="RHEA-COMP:11425"/>
        <dbReference type="Rhea" id="RHEA-COMP:11426"/>
        <dbReference type="ChEBI" id="CHEBI:15378"/>
        <dbReference type="ChEBI" id="CHEBI:43176"/>
        <dbReference type="ChEBI" id="CHEBI:68546"/>
        <dbReference type="ChEBI" id="CHEBI:456215"/>
        <dbReference type="ChEBI" id="CHEBI:456216"/>
        <dbReference type="EC" id="2.7.11.33"/>
    </reaction>
</comment>
<dbReference type="EC" id="2.7.4.28" evidence="5"/>
<evidence type="ECO:0000256" key="4">
    <source>
        <dbReference type="ARBA" id="ARBA00022777"/>
    </source>
</evidence>
<dbReference type="PANTHER" id="PTHR31756">
    <property type="entry name" value="PYRUVATE, PHOSPHATE DIKINASE REGULATORY PROTEIN 1, CHLOROPLASTIC"/>
    <property type="match status" value="1"/>
</dbReference>
<evidence type="ECO:0000256" key="3">
    <source>
        <dbReference type="ARBA" id="ARBA00022741"/>
    </source>
</evidence>
<reference evidence="6 7" key="1">
    <citation type="submission" date="2020-05" db="EMBL/GenBank/DDBJ databases">
        <title>Aquincola sp. isolate from soil.</title>
        <authorList>
            <person name="Han J."/>
            <person name="Kim D.-U."/>
        </authorList>
    </citation>
    <scope>NUCLEOTIDE SEQUENCE [LARGE SCALE GENOMIC DNA]</scope>
    <source>
        <strain evidence="6 7">S2</strain>
    </source>
</reference>
<protein>
    <recommendedName>
        <fullName evidence="5">Putative phosphoenolpyruvate synthase regulatory protein</fullName>
        <shortName evidence="5">PEP synthase regulatory protein</shortName>
        <shortName evidence="5">PSRP</shortName>
        <ecNumber evidence="5">2.7.11.33</ecNumber>
        <ecNumber evidence="5">2.7.4.28</ecNumber>
    </recommendedName>
    <alternativeName>
        <fullName evidence="5">Pyruvate, water dikinase regulatory protein</fullName>
    </alternativeName>
</protein>
<evidence type="ECO:0000313" key="6">
    <source>
        <dbReference type="EMBL" id="NRF68572.1"/>
    </source>
</evidence>
<proteinExistence type="inferred from homology"/>
<dbReference type="EC" id="2.7.11.33" evidence="5"/>
<dbReference type="GO" id="GO:0016301">
    <property type="term" value="F:kinase activity"/>
    <property type="evidence" value="ECO:0007669"/>
    <property type="project" value="UniProtKB-KW"/>
</dbReference>
<keyword evidence="7" id="KW-1185">Reference proteome</keyword>